<proteinExistence type="predicted"/>
<dbReference type="AlphaFoldDB" id="A0A1Y1UT10"/>
<sequence>MFRPRGHEGSHQPGDPTSPEPDTPASHYTNRVHDQVPTPITDQGAIMMPGTGTDGRPFSGENGGPSSGSSAAATAGSHSAKPSLSSRGAHGMGGGSGSGMGDLSSEPRLRGHAKGKGSESGLVGLGIATRRGEKAPRLSFKRLVSSSEEVKGLAKRGARLGLSHRAWLALTVIVGFVMFTKILLPSDNRRSHAHHLDAHALIPRDYLNNSMSEPAPFDFCPVFGPGDAIAERRGQFELLKSRLHTGTGSRIQRVLHKAMSGAPITISVLGGSISACVGAGDDPIGERCYPHKFFNWWNSVFPHPANELTNGATRKTDSAYYAYCNSHHLPDQTDLVILEFDAADPNDPDWLAHFELLVRSVLVRPEMPAVIILGHFSLQVQAQNGFAGPELLHNVVAQFYDVPHISVKGVIYEQYLQNPERSRSTFYHDPNHANAEGHDLIADVLISYMMSQICSGWSTLQGHSFEVPSFGIDASGSVSGSPSLFGGAGLRKGSFGQAQQAGDGDSASSTFNEQWHGLKVPNARLRDRPNDVVDFREIEPFCVAASDLINPLPPSLFYGSGWKVYHPPRHAVVEDRHYWYAEHPSSRLRIPLKLGAGDVGIYFLQSPVDKPLGKVKCWVDDNVAGAKELSGTADIEEVMATLTIIDRHVSRGSHFVECQLEGEVGSASPPFKILGVFTT</sequence>
<feature type="compositionally biased region" description="Basic and acidic residues" evidence="1">
    <location>
        <begin position="1"/>
        <end position="10"/>
    </location>
</feature>
<feature type="compositionally biased region" description="Low complexity" evidence="1">
    <location>
        <begin position="67"/>
        <end position="89"/>
    </location>
</feature>
<dbReference type="GeneID" id="33556307"/>
<accession>A0A1Y1UT10</accession>
<evidence type="ECO:0000313" key="3">
    <source>
        <dbReference type="Proteomes" id="UP000193218"/>
    </source>
</evidence>
<protein>
    <recommendedName>
        <fullName evidence="4">Capsular associated protein</fullName>
    </recommendedName>
</protein>
<reference evidence="2 3" key="1">
    <citation type="submission" date="2017-03" db="EMBL/GenBank/DDBJ databases">
        <title>Widespread Adenine N6-methylation of Active Genes in Fungi.</title>
        <authorList>
            <consortium name="DOE Joint Genome Institute"/>
            <person name="Mondo S.J."/>
            <person name="Dannebaum R.O."/>
            <person name="Kuo R.C."/>
            <person name="Louie K.B."/>
            <person name="Bewick A.J."/>
            <person name="Labutti K."/>
            <person name="Haridas S."/>
            <person name="Kuo A."/>
            <person name="Salamov A."/>
            <person name="Ahrendt S.R."/>
            <person name="Lau R."/>
            <person name="Bowen B.P."/>
            <person name="Lipzen A."/>
            <person name="Sullivan W."/>
            <person name="Andreopoulos W.B."/>
            <person name="Clum A."/>
            <person name="Lindquist E."/>
            <person name="Daum C."/>
            <person name="Northen T.R."/>
            <person name="Ramamoorthy G."/>
            <person name="Schmitz R.J."/>
            <person name="Gryganskyi A."/>
            <person name="Culley D."/>
            <person name="Magnuson J."/>
            <person name="James T.Y."/>
            <person name="O'Malley M.A."/>
            <person name="Stajich J.E."/>
            <person name="Spatafora J.W."/>
            <person name="Visel A."/>
            <person name="Grigoriev I.V."/>
        </authorList>
    </citation>
    <scope>NUCLEOTIDE SEQUENCE [LARGE SCALE GENOMIC DNA]</scope>
    <source>
        <strain evidence="2 3">NRRL Y-17943</strain>
    </source>
</reference>
<dbReference type="RefSeq" id="XP_021874838.1">
    <property type="nucleotide sequence ID" value="XM_022014499.1"/>
</dbReference>
<dbReference type="PANTHER" id="PTHR34407">
    <property type="entry name" value="EXPRESSED PROTEIN"/>
    <property type="match status" value="1"/>
</dbReference>
<evidence type="ECO:0008006" key="4">
    <source>
        <dbReference type="Google" id="ProtNLM"/>
    </source>
</evidence>
<dbReference type="SUPFAM" id="SSF52266">
    <property type="entry name" value="SGNH hydrolase"/>
    <property type="match status" value="1"/>
</dbReference>
<organism evidence="2 3">
    <name type="scientific">Kockovaella imperatae</name>
    <dbReference type="NCBI Taxonomy" id="4999"/>
    <lineage>
        <taxon>Eukaryota</taxon>
        <taxon>Fungi</taxon>
        <taxon>Dikarya</taxon>
        <taxon>Basidiomycota</taxon>
        <taxon>Agaricomycotina</taxon>
        <taxon>Tremellomycetes</taxon>
        <taxon>Tremellales</taxon>
        <taxon>Cuniculitremaceae</taxon>
        <taxon>Kockovaella</taxon>
    </lineage>
</organism>
<keyword evidence="3" id="KW-1185">Reference proteome</keyword>
<comment type="caution">
    <text evidence="2">The sequence shown here is derived from an EMBL/GenBank/DDBJ whole genome shotgun (WGS) entry which is preliminary data.</text>
</comment>
<dbReference type="CDD" id="cd00229">
    <property type="entry name" value="SGNH_hydrolase"/>
    <property type="match status" value="1"/>
</dbReference>
<evidence type="ECO:0000256" key="1">
    <source>
        <dbReference type="SAM" id="MobiDB-lite"/>
    </source>
</evidence>
<dbReference type="Proteomes" id="UP000193218">
    <property type="component" value="Unassembled WGS sequence"/>
</dbReference>
<dbReference type="PANTHER" id="PTHR34407:SF1">
    <property type="entry name" value="SGNH HYDROLASE-TYPE ESTERASE DOMAIN-CONTAINING PROTEIN"/>
    <property type="match status" value="1"/>
</dbReference>
<name>A0A1Y1UT10_9TREE</name>
<feature type="compositionally biased region" description="Gly residues" evidence="1">
    <location>
        <begin position="90"/>
        <end position="100"/>
    </location>
</feature>
<feature type="region of interest" description="Disordered" evidence="1">
    <location>
        <begin position="1"/>
        <end position="128"/>
    </location>
</feature>
<evidence type="ECO:0000313" key="2">
    <source>
        <dbReference type="EMBL" id="ORX41159.1"/>
    </source>
</evidence>
<dbReference type="EMBL" id="NBSH01000001">
    <property type="protein sequence ID" value="ORX41159.1"/>
    <property type="molecule type" value="Genomic_DNA"/>
</dbReference>
<gene>
    <name evidence="2" type="ORF">BD324DRAFT_613456</name>
</gene>
<dbReference type="OrthoDB" id="544608at2759"/>
<dbReference type="STRING" id="4999.A0A1Y1UT10"/>
<dbReference type="InParanoid" id="A0A1Y1UT10"/>